<dbReference type="InParanoid" id="G9N7A6"/>
<gene>
    <name evidence="2" type="ORF">TRIVIDRAFT_57440</name>
</gene>
<dbReference type="RefSeq" id="XP_013951803.1">
    <property type="nucleotide sequence ID" value="XM_014096328.1"/>
</dbReference>
<dbReference type="VEuPathDB" id="FungiDB:TRIVIDRAFT_57440"/>
<dbReference type="InterPro" id="IPR006045">
    <property type="entry name" value="Cupin_1"/>
</dbReference>
<comment type="caution">
    <text evidence="2">The sequence shown here is derived from an EMBL/GenBank/DDBJ whole genome shotgun (WGS) entry which is preliminary data.</text>
</comment>
<proteinExistence type="predicted"/>
<dbReference type="InterPro" id="IPR011051">
    <property type="entry name" value="RmlC_Cupin_sf"/>
</dbReference>
<dbReference type="AlphaFoldDB" id="G9N7A6"/>
<dbReference type="EMBL" id="ABDF02000088">
    <property type="protein sequence ID" value="EHK17603.1"/>
    <property type="molecule type" value="Genomic_DNA"/>
</dbReference>
<dbReference type="CDD" id="cd02219">
    <property type="entry name" value="cupin_YjlB-like"/>
    <property type="match status" value="1"/>
</dbReference>
<dbReference type="SUPFAM" id="SSF51182">
    <property type="entry name" value="RmlC-like cupins"/>
    <property type="match status" value="1"/>
</dbReference>
<evidence type="ECO:0000313" key="2">
    <source>
        <dbReference type="EMBL" id="EHK17603.1"/>
    </source>
</evidence>
<reference evidence="2 3" key="1">
    <citation type="journal article" date="2011" name="Genome Biol.">
        <title>Comparative genome sequence analysis underscores mycoparasitism as the ancestral life style of Trichoderma.</title>
        <authorList>
            <person name="Kubicek C.P."/>
            <person name="Herrera-Estrella A."/>
            <person name="Seidl-Seiboth V."/>
            <person name="Martinez D.A."/>
            <person name="Druzhinina I.S."/>
            <person name="Thon M."/>
            <person name="Zeilinger S."/>
            <person name="Casas-Flores S."/>
            <person name="Horwitz B.A."/>
            <person name="Mukherjee P.K."/>
            <person name="Mukherjee M."/>
            <person name="Kredics L."/>
            <person name="Alcaraz L.D."/>
            <person name="Aerts A."/>
            <person name="Antal Z."/>
            <person name="Atanasova L."/>
            <person name="Cervantes-Badillo M.G."/>
            <person name="Challacombe J."/>
            <person name="Chertkov O."/>
            <person name="McCluskey K."/>
            <person name="Coulpier F."/>
            <person name="Deshpande N."/>
            <person name="von Doehren H."/>
            <person name="Ebbole D.J."/>
            <person name="Esquivel-Naranjo E.U."/>
            <person name="Fekete E."/>
            <person name="Flipphi M."/>
            <person name="Glaser F."/>
            <person name="Gomez-Rodriguez E.Y."/>
            <person name="Gruber S."/>
            <person name="Han C."/>
            <person name="Henrissat B."/>
            <person name="Hermosa R."/>
            <person name="Hernandez-Onate M."/>
            <person name="Karaffa L."/>
            <person name="Kosti I."/>
            <person name="Le Crom S."/>
            <person name="Lindquist E."/>
            <person name="Lucas S."/>
            <person name="Luebeck M."/>
            <person name="Luebeck P.S."/>
            <person name="Margeot A."/>
            <person name="Metz B."/>
            <person name="Misra M."/>
            <person name="Nevalainen H."/>
            <person name="Omann M."/>
            <person name="Packer N."/>
            <person name="Perrone G."/>
            <person name="Uresti-Rivera E.E."/>
            <person name="Salamov A."/>
            <person name="Schmoll M."/>
            <person name="Seiboth B."/>
            <person name="Shapiro H."/>
            <person name="Sukno S."/>
            <person name="Tamayo-Ramos J.A."/>
            <person name="Tisch D."/>
            <person name="Wiest A."/>
            <person name="Wilkinson H.H."/>
            <person name="Zhang M."/>
            <person name="Coutinho P.M."/>
            <person name="Kenerley C.M."/>
            <person name="Monte E."/>
            <person name="Baker S.E."/>
            <person name="Grigoriev I.V."/>
        </authorList>
    </citation>
    <scope>NUCLEOTIDE SEQUENCE [LARGE SCALE GENOMIC DNA]</scope>
    <source>
        <strain evidence="3">Gv29-8 / FGSC 10586</strain>
    </source>
</reference>
<organism evidence="2 3">
    <name type="scientific">Hypocrea virens (strain Gv29-8 / FGSC 10586)</name>
    <name type="common">Gliocladium virens</name>
    <name type="synonym">Trichoderma virens</name>
    <dbReference type="NCBI Taxonomy" id="413071"/>
    <lineage>
        <taxon>Eukaryota</taxon>
        <taxon>Fungi</taxon>
        <taxon>Dikarya</taxon>
        <taxon>Ascomycota</taxon>
        <taxon>Pezizomycotina</taxon>
        <taxon>Sordariomycetes</taxon>
        <taxon>Hypocreomycetidae</taxon>
        <taxon>Hypocreales</taxon>
        <taxon>Hypocreaceae</taxon>
        <taxon>Trichoderma</taxon>
    </lineage>
</organism>
<keyword evidence="3" id="KW-1185">Reference proteome</keyword>
<dbReference type="Proteomes" id="UP000007115">
    <property type="component" value="Unassembled WGS sequence"/>
</dbReference>
<dbReference type="OMA" id="ECYGIFQ"/>
<dbReference type="GeneID" id="25795721"/>
<sequence length="176" mass="19473">MSLSVECYLLGSTNDAPNSRLPVIHYKDVLPRPRTEETATQFLTTNDWEKRGTWGHIGEPHFHPNTHECYGIFQGYSTLLLGKIKDGEGIQVDVNVGDVIVLPAGTAHSSLQSSDNYRYIGVYPKECPKWTNEMGKRPPASFIQTIGAVATPQADPVYGKRGPLACLWNTKLCAKL</sequence>
<dbReference type="InterPro" id="IPR014710">
    <property type="entry name" value="RmlC-like_jellyroll"/>
</dbReference>
<name>G9N7A6_HYPVG</name>
<evidence type="ECO:0000313" key="3">
    <source>
        <dbReference type="Proteomes" id="UP000007115"/>
    </source>
</evidence>
<evidence type="ECO:0000259" key="1">
    <source>
        <dbReference type="Pfam" id="PF00190"/>
    </source>
</evidence>
<dbReference type="Gene3D" id="2.60.120.10">
    <property type="entry name" value="Jelly Rolls"/>
    <property type="match status" value="1"/>
</dbReference>
<dbReference type="Pfam" id="PF00190">
    <property type="entry name" value="Cupin_1"/>
    <property type="match status" value="1"/>
</dbReference>
<accession>G9N7A6</accession>
<dbReference type="HOGENOM" id="CLU_084522_1_0_1"/>
<feature type="domain" description="Cupin type-1" evidence="1">
    <location>
        <begin position="59"/>
        <end position="110"/>
    </location>
</feature>
<dbReference type="OrthoDB" id="2446447at2759"/>
<protein>
    <recommendedName>
        <fullName evidence="1">Cupin type-1 domain-containing protein</fullName>
    </recommendedName>
</protein>
<dbReference type="InterPro" id="IPR047121">
    <property type="entry name" value="YjiB-like"/>
</dbReference>
<dbReference type="PANTHER" id="PTHR36448">
    <property type="entry name" value="BLR7373 PROTEIN"/>
    <property type="match status" value="1"/>
</dbReference>
<dbReference type="PANTHER" id="PTHR36448:SF2">
    <property type="entry name" value="CUPIN TYPE-1 DOMAIN-CONTAINING PROTEIN"/>
    <property type="match status" value="1"/>
</dbReference>
<dbReference type="eggNOG" id="ENOG502SBBY">
    <property type="taxonomic scope" value="Eukaryota"/>
</dbReference>